<comment type="similarity">
    <text evidence="1">Belongs to the protein kinase superfamily. ADCK protein kinase family.</text>
</comment>
<organism evidence="4 5">
    <name type="scientific">Sporosarcina thermotolerans</name>
    <dbReference type="NCBI Taxonomy" id="633404"/>
    <lineage>
        <taxon>Bacteria</taxon>
        <taxon>Bacillati</taxon>
        <taxon>Bacillota</taxon>
        <taxon>Bacilli</taxon>
        <taxon>Bacillales</taxon>
        <taxon>Caryophanaceae</taxon>
        <taxon>Sporosarcina</taxon>
    </lineage>
</organism>
<dbReference type="RefSeq" id="WP_317940562.1">
    <property type="nucleotide sequence ID" value="NZ_JAUBDJ010000003.1"/>
</dbReference>
<dbReference type="EMBL" id="JAUBDJ010000003">
    <property type="protein sequence ID" value="MDW0116557.1"/>
    <property type="molecule type" value="Genomic_DNA"/>
</dbReference>
<keyword evidence="2" id="KW-0812">Transmembrane</keyword>
<evidence type="ECO:0000313" key="4">
    <source>
        <dbReference type="EMBL" id="MDW0116557.1"/>
    </source>
</evidence>
<dbReference type="PROSITE" id="PS50011">
    <property type="entry name" value="PROTEIN_KINASE_DOM"/>
    <property type="match status" value="1"/>
</dbReference>
<reference evidence="4 5" key="1">
    <citation type="submission" date="2023-06" db="EMBL/GenBank/DDBJ databases">
        <title>Sporosarcina sp. nov., isolated from Korean traditional fermented seafood 'Jeotgal'.</title>
        <authorList>
            <person name="Yang A.I."/>
            <person name="Shin N.-R."/>
        </authorList>
    </citation>
    <scope>NUCLEOTIDE SEQUENCE [LARGE SCALE GENOMIC DNA]</scope>
    <source>
        <strain evidence="4 5">KCTC43456</strain>
    </source>
</reference>
<dbReference type="GO" id="GO:0005524">
    <property type="term" value="F:ATP binding"/>
    <property type="evidence" value="ECO:0007669"/>
    <property type="project" value="InterPro"/>
</dbReference>
<proteinExistence type="inferred from homology"/>
<keyword evidence="2" id="KW-1133">Transmembrane helix</keyword>
<keyword evidence="4" id="KW-0808">Transferase</keyword>
<sequence length="551" mass="63657">MKIRHTKRFKEIIHAFLRNGLSRFLLRLGLITRNESKHDTSDMNMQEIGEKLRQALQELGPTFIKLGQIASSRRDLVPPMIAFELEKLLDHVTPVPFEQIQEIVQFELDGPLEEFFSEFSEEPLATASIGQVHVSRLHSGEQVAVKVQRPDIRPTMETDLAILDDFAKFLVKRADWAKTYRLRDMIVEFSKSLHNELDYRLEGRNCERIAKQFEKQPNVSIPKVHWNFSTDKVLTMDKIEGIKANDLEKLDQYGYDRKLIARRIFDSMLHQILDEGFFHGDPHPGNIFILPDNVVSYLDFGMVGRLDNKLKEQFAPLILHMRNRNTEGMVSLFYEMGIISDETDLRAFTRDVDELQNKYYDISLDEISLGTIFIELFQVAYRHNIMIPTEIAVLGKSILTLEGVISKLDPSLNMMTAVEPFGKKLMWKRYNPKKVLENSWVEIIGSLGILYRFPKELKAIATTIRKGKLSLDVNPQQLKMILGKLDQISNRLSFSIMLFSLSILLAGLFIGSAIVGRSSFLWQYPTIEALFVIFLLMFVYLIHTIGRSRRK</sequence>
<dbReference type="Pfam" id="PF03109">
    <property type="entry name" value="ABC1"/>
    <property type="match status" value="1"/>
</dbReference>
<evidence type="ECO:0000259" key="3">
    <source>
        <dbReference type="PROSITE" id="PS50011"/>
    </source>
</evidence>
<evidence type="ECO:0000313" key="5">
    <source>
        <dbReference type="Proteomes" id="UP001271648"/>
    </source>
</evidence>
<dbReference type="InterPro" id="IPR000719">
    <property type="entry name" value="Prot_kinase_dom"/>
</dbReference>
<dbReference type="InterPro" id="IPR050154">
    <property type="entry name" value="UbiB_kinase"/>
</dbReference>
<evidence type="ECO:0000256" key="1">
    <source>
        <dbReference type="ARBA" id="ARBA00009670"/>
    </source>
</evidence>
<dbReference type="SMART" id="SM00220">
    <property type="entry name" value="S_TKc"/>
    <property type="match status" value="1"/>
</dbReference>
<dbReference type="InterPro" id="IPR011009">
    <property type="entry name" value="Kinase-like_dom_sf"/>
</dbReference>
<dbReference type="AlphaFoldDB" id="A0AAW9A621"/>
<keyword evidence="4" id="KW-0418">Kinase</keyword>
<dbReference type="PANTHER" id="PTHR10566:SF113">
    <property type="entry name" value="PROTEIN ACTIVITY OF BC1 COMPLEX KINASE 7, CHLOROPLASTIC"/>
    <property type="match status" value="1"/>
</dbReference>
<evidence type="ECO:0000256" key="2">
    <source>
        <dbReference type="SAM" id="Phobius"/>
    </source>
</evidence>
<accession>A0AAW9A621</accession>
<feature type="transmembrane region" description="Helical" evidence="2">
    <location>
        <begin position="521"/>
        <end position="542"/>
    </location>
</feature>
<keyword evidence="5" id="KW-1185">Reference proteome</keyword>
<feature type="domain" description="Protein kinase" evidence="3">
    <location>
        <begin position="118"/>
        <end position="441"/>
    </location>
</feature>
<comment type="caution">
    <text evidence="4">The sequence shown here is derived from an EMBL/GenBank/DDBJ whole genome shotgun (WGS) entry which is preliminary data.</text>
</comment>
<name>A0AAW9A621_9BACL</name>
<dbReference type="SUPFAM" id="SSF56112">
    <property type="entry name" value="Protein kinase-like (PK-like)"/>
    <property type="match status" value="1"/>
</dbReference>
<dbReference type="PANTHER" id="PTHR10566">
    <property type="entry name" value="CHAPERONE-ACTIVITY OF BC1 COMPLEX CABC1 -RELATED"/>
    <property type="match status" value="1"/>
</dbReference>
<dbReference type="Proteomes" id="UP001271648">
    <property type="component" value="Unassembled WGS sequence"/>
</dbReference>
<dbReference type="InterPro" id="IPR004147">
    <property type="entry name" value="ABC1_dom"/>
</dbReference>
<feature type="transmembrane region" description="Helical" evidence="2">
    <location>
        <begin position="492"/>
        <end position="515"/>
    </location>
</feature>
<keyword evidence="2" id="KW-0472">Membrane</keyword>
<protein>
    <submittedName>
        <fullName evidence="4">AarF/ABC1/UbiB kinase family protein</fullName>
    </submittedName>
</protein>
<dbReference type="CDD" id="cd05121">
    <property type="entry name" value="ABC1_ADCK3-like"/>
    <property type="match status" value="1"/>
</dbReference>
<dbReference type="GO" id="GO:0004672">
    <property type="term" value="F:protein kinase activity"/>
    <property type="evidence" value="ECO:0007669"/>
    <property type="project" value="InterPro"/>
</dbReference>
<gene>
    <name evidence="4" type="ORF">QTL97_06395</name>
</gene>